<name>A0A151S227_CAJCA</name>
<dbReference type="Proteomes" id="UP000075243">
    <property type="component" value="Unassembled WGS sequence"/>
</dbReference>
<evidence type="ECO:0000313" key="1">
    <source>
        <dbReference type="EMBL" id="KYP48850.1"/>
    </source>
</evidence>
<gene>
    <name evidence="1" type="ORF">KK1_029410</name>
</gene>
<dbReference type="Gramene" id="C.cajan_30436.t">
    <property type="protein sequence ID" value="C.cajan_30436.t.cds1"/>
    <property type="gene ID" value="C.cajan_30436"/>
</dbReference>
<dbReference type="AlphaFoldDB" id="A0A151S227"/>
<reference evidence="1" key="1">
    <citation type="journal article" date="2012" name="Nat. Biotechnol.">
        <title>Draft genome sequence of pigeonpea (Cajanus cajan), an orphan legume crop of resource-poor farmers.</title>
        <authorList>
            <person name="Varshney R.K."/>
            <person name="Chen W."/>
            <person name="Li Y."/>
            <person name="Bharti A.K."/>
            <person name="Saxena R.K."/>
            <person name="Schlueter J.A."/>
            <person name="Donoghue M.T."/>
            <person name="Azam S."/>
            <person name="Fan G."/>
            <person name="Whaley A.M."/>
            <person name="Farmer A.D."/>
            <person name="Sheridan J."/>
            <person name="Iwata A."/>
            <person name="Tuteja R."/>
            <person name="Penmetsa R.V."/>
            <person name="Wu W."/>
            <person name="Upadhyaya H.D."/>
            <person name="Yang S.P."/>
            <person name="Shah T."/>
            <person name="Saxena K.B."/>
            <person name="Michael T."/>
            <person name="McCombie W.R."/>
            <person name="Yang B."/>
            <person name="Zhang G."/>
            <person name="Yang H."/>
            <person name="Wang J."/>
            <person name="Spillane C."/>
            <person name="Cook D.R."/>
            <person name="May G.D."/>
            <person name="Xu X."/>
            <person name="Jackson S.A."/>
        </authorList>
    </citation>
    <scope>NUCLEOTIDE SEQUENCE [LARGE SCALE GENOMIC DNA]</scope>
</reference>
<dbReference type="EMBL" id="KQ483489">
    <property type="protein sequence ID" value="KYP48850.1"/>
    <property type="molecule type" value="Genomic_DNA"/>
</dbReference>
<evidence type="ECO:0000313" key="2">
    <source>
        <dbReference type="Proteomes" id="UP000075243"/>
    </source>
</evidence>
<protein>
    <submittedName>
        <fullName evidence="1">Uncharacterized protein</fullName>
    </submittedName>
</protein>
<keyword evidence="2" id="KW-1185">Reference proteome</keyword>
<dbReference type="OMA" id="NEWCTNA"/>
<sequence length="129" mass="14997">MSIDSLNFNAHVFGNIFGQKKKLEAGLRGIQRALENIDSTHLVILKGDLLCAYEDVLFQEETLWFQKSKEKWVKLGNRNSFFFHVQTIGRKKNKIHELFLPLNEWCTNAYMLPTKAMTYFKNLVGLVSK</sequence>
<accession>A0A151S227</accession>
<organism evidence="1 2">
    <name type="scientific">Cajanus cajan</name>
    <name type="common">Pigeon pea</name>
    <name type="synonym">Cajanus indicus</name>
    <dbReference type="NCBI Taxonomy" id="3821"/>
    <lineage>
        <taxon>Eukaryota</taxon>
        <taxon>Viridiplantae</taxon>
        <taxon>Streptophyta</taxon>
        <taxon>Embryophyta</taxon>
        <taxon>Tracheophyta</taxon>
        <taxon>Spermatophyta</taxon>
        <taxon>Magnoliopsida</taxon>
        <taxon>eudicotyledons</taxon>
        <taxon>Gunneridae</taxon>
        <taxon>Pentapetalae</taxon>
        <taxon>rosids</taxon>
        <taxon>fabids</taxon>
        <taxon>Fabales</taxon>
        <taxon>Fabaceae</taxon>
        <taxon>Papilionoideae</taxon>
        <taxon>50 kb inversion clade</taxon>
        <taxon>NPAAA clade</taxon>
        <taxon>indigoferoid/millettioid clade</taxon>
        <taxon>Phaseoleae</taxon>
        <taxon>Cajanus</taxon>
    </lineage>
</organism>
<proteinExistence type="predicted"/>